<accession>A0A4U6R3Q4</accession>
<dbReference type="CDD" id="cd04182">
    <property type="entry name" value="GT_2_like_f"/>
    <property type="match status" value="1"/>
</dbReference>
<dbReference type="InterPro" id="IPR025877">
    <property type="entry name" value="MobA-like_NTP_Trfase"/>
</dbReference>
<dbReference type="OrthoDB" id="285216at2"/>
<dbReference type="PANTHER" id="PTHR43777:SF1">
    <property type="entry name" value="MOLYBDENUM COFACTOR CYTIDYLYLTRANSFERASE"/>
    <property type="match status" value="1"/>
</dbReference>
<dbReference type="AlphaFoldDB" id="A0A4U6R3Q4"/>
<evidence type="ECO:0000259" key="2">
    <source>
        <dbReference type="Pfam" id="PF12804"/>
    </source>
</evidence>
<evidence type="ECO:0000256" key="1">
    <source>
        <dbReference type="ARBA" id="ARBA00022842"/>
    </source>
</evidence>
<evidence type="ECO:0000313" key="3">
    <source>
        <dbReference type="EMBL" id="TKV67488.1"/>
    </source>
</evidence>
<reference evidence="3 4" key="1">
    <citation type="submission" date="2019-05" db="EMBL/GenBank/DDBJ databases">
        <title>Marinobacter panjinensis sp. nov., a moderately halophilic bacterium isolated from sea tidal flat environment.</title>
        <authorList>
            <person name="Yang W."/>
            <person name="An M."/>
            <person name="He W."/>
            <person name="Luo X."/>
            <person name="Zhu L."/>
            <person name="Chen G."/>
            <person name="Zhang Y."/>
            <person name="Wang Y."/>
        </authorList>
    </citation>
    <scope>NUCLEOTIDE SEQUENCE [LARGE SCALE GENOMIC DNA]</scope>
    <source>
        <strain evidence="3 4">PJ-16</strain>
    </source>
</reference>
<comment type="caution">
    <text evidence="3">The sequence shown here is derived from an EMBL/GenBank/DDBJ whole genome shotgun (WGS) entry which is preliminary data.</text>
</comment>
<feature type="domain" description="MobA-like NTP transferase" evidence="2">
    <location>
        <begin position="14"/>
        <end position="172"/>
    </location>
</feature>
<dbReference type="Gene3D" id="3.90.550.10">
    <property type="entry name" value="Spore Coat Polysaccharide Biosynthesis Protein SpsA, Chain A"/>
    <property type="match status" value="1"/>
</dbReference>
<evidence type="ECO:0000313" key="4">
    <source>
        <dbReference type="Proteomes" id="UP000308488"/>
    </source>
</evidence>
<organism evidence="3 4">
    <name type="scientific">Marinobacter panjinensis</name>
    <dbReference type="NCBI Taxonomy" id="2576384"/>
    <lineage>
        <taxon>Bacteria</taxon>
        <taxon>Pseudomonadati</taxon>
        <taxon>Pseudomonadota</taxon>
        <taxon>Gammaproteobacteria</taxon>
        <taxon>Pseudomonadales</taxon>
        <taxon>Marinobacteraceae</taxon>
        <taxon>Marinobacter</taxon>
    </lineage>
</organism>
<dbReference type="GO" id="GO:0016779">
    <property type="term" value="F:nucleotidyltransferase activity"/>
    <property type="evidence" value="ECO:0007669"/>
    <property type="project" value="UniProtKB-ARBA"/>
</dbReference>
<dbReference type="RefSeq" id="WP_137434903.1">
    <property type="nucleotide sequence ID" value="NZ_JANRHC010000001.1"/>
</dbReference>
<keyword evidence="1" id="KW-0460">Magnesium</keyword>
<dbReference type="InterPro" id="IPR029044">
    <property type="entry name" value="Nucleotide-diphossugar_trans"/>
</dbReference>
<dbReference type="EMBL" id="SZYH01000001">
    <property type="protein sequence ID" value="TKV67488.1"/>
    <property type="molecule type" value="Genomic_DNA"/>
</dbReference>
<keyword evidence="3" id="KW-0808">Transferase</keyword>
<gene>
    <name evidence="3" type="ORF">FDP08_04990</name>
</gene>
<sequence>MENTDEDRHDDFPALVLAAGASRRMGRSKALLPVHSGTLLDHAIGQAKLLGAPVTVVAGGWYPLVRYRCRVQPSAWVFNRDWHKGMSASLKVGVGSLGAHAKGVFVVLLDQPLIESGALTALAQAARNNPSQPVAADLHGKPGAPAYIPRRLWPQVMMLEGDRGAAAILASNGAIRIAMAGAASDVDTPADWCRVNRQLPEQP</sequence>
<dbReference type="PANTHER" id="PTHR43777">
    <property type="entry name" value="MOLYBDENUM COFACTOR CYTIDYLYLTRANSFERASE"/>
    <property type="match status" value="1"/>
</dbReference>
<dbReference type="SUPFAM" id="SSF53448">
    <property type="entry name" value="Nucleotide-diphospho-sugar transferases"/>
    <property type="match status" value="1"/>
</dbReference>
<keyword evidence="4" id="KW-1185">Reference proteome</keyword>
<proteinExistence type="predicted"/>
<protein>
    <submittedName>
        <fullName evidence="3">Nucleotidyltransferase family protein</fullName>
    </submittedName>
</protein>
<dbReference type="Proteomes" id="UP000308488">
    <property type="component" value="Unassembled WGS sequence"/>
</dbReference>
<name>A0A4U6R3Q4_9GAMM</name>
<dbReference type="Pfam" id="PF12804">
    <property type="entry name" value="NTP_transf_3"/>
    <property type="match status" value="1"/>
</dbReference>